<dbReference type="KEGG" id="vde:111246012"/>
<dbReference type="InterPro" id="IPR050080">
    <property type="entry name" value="RNase_PH"/>
</dbReference>
<dbReference type="GO" id="GO:0071028">
    <property type="term" value="P:nuclear mRNA surveillance"/>
    <property type="evidence" value="ECO:0007669"/>
    <property type="project" value="TreeGrafter"/>
</dbReference>
<feature type="domain" description="Exoribonuclease phosphorolytic" evidence="10">
    <location>
        <begin position="39"/>
        <end position="170"/>
    </location>
</feature>
<dbReference type="InParanoid" id="A0A7M7JTG0"/>
<dbReference type="SUPFAM" id="SSF54211">
    <property type="entry name" value="Ribosomal protein S5 domain 2-like"/>
    <property type="match status" value="1"/>
</dbReference>
<feature type="compositionally biased region" description="Basic and acidic residues" evidence="9">
    <location>
        <begin position="30"/>
        <end position="43"/>
    </location>
</feature>
<dbReference type="EnsemblMetazoa" id="XM_022795165">
    <property type="protein sequence ID" value="XP_022650900"/>
    <property type="gene ID" value="LOC111246012"/>
</dbReference>
<evidence type="ECO:0000256" key="1">
    <source>
        <dbReference type="ARBA" id="ARBA00004123"/>
    </source>
</evidence>
<dbReference type="GO" id="GO:0000177">
    <property type="term" value="C:cytoplasmic exosome (RNase complex)"/>
    <property type="evidence" value="ECO:0007669"/>
    <property type="project" value="TreeGrafter"/>
</dbReference>
<dbReference type="Proteomes" id="UP000594260">
    <property type="component" value="Unplaced"/>
</dbReference>
<evidence type="ECO:0000256" key="9">
    <source>
        <dbReference type="SAM" id="MobiDB-lite"/>
    </source>
</evidence>
<dbReference type="InterPro" id="IPR036345">
    <property type="entry name" value="ExoRNase_PH_dom2_sf"/>
</dbReference>
<dbReference type="GO" id="GO:0016075">
    <property type="term" value="P:rRNA catabolic process"/>
    <property type="evidence" value="ECO:0007669"/>
    <property type="project" value="TreeGrafter"/>
</dbReference>
<name>A0A7M7JTG0_VARDE</name>
<dbReference type="PANTHER" id="PTHR11953">
    <property type="entry name" value="EXOSOME COMPLEX COMPONENT"/>
    <property type="match status" value="1"/>
</dbReference>
<evidence type="ECO:0000256" key="8">
    <source>
        <dbReference type="ARBA" id="ARBA00023242"/>
    </source>
</evidence>
<dbReference type="GeneID" id="111246012"/>
<dbReference type="SUPFAM" id="SSF55666">
    <property type="entry name" value="Ribonuclease PH domain 2-like"/>
    <property type="match status" value="1"/>
</dbReference>
<dbReference type="OrthoDB" id="2504340at2759"/>
<dbReference type="OMA" id="NIKEDPY"/>
<evidence type="ECO:0000259" key="10">
    <source>
        <dbReference type="Pfam" id="PF01138"/>
    </source>
</evidence>
<accession>A0A7M7JTG0</accession>
<proteinExistence type="inferred from homology"/>
<sequence length="272" mass="29586">MNVDKRTKAPASVPYQQFQQQPKNPKKFLQRGDGRQDDELKPRKLEAGLVSETSGSGFVEHGSTKVVAAVFGPREVTRRKEFSLQAQLRCVFKFAPYANAGVSARGADTLTLAEQRNSQWLEEALRPVVQLRRYPKAAIDIQVICLENDGGALSCALTACGLALASSGIELFDQVIGVNLRVHGNRILMDPTREEEDLASPSEGTFGNVTIGFMPVLRQITGLLQTGDSEPAGLSQHVGALVKVADQVTPLVNECLINFGKIQEKLSSLQLD</sequence>
<dbReference type="PANTHER" id="PTHR11953:SF2">
    <property type="entry name" value="EXOSOME COMPLEX COMPONENT MTR3"/>
    <property type="match status" value="1"/>
</dbReference>
<dbReference type="FunCoup" id="A0A7M7JTG0">
    <property type="interactions" value="41"/>
</dbReference>
<keyword evidence="7" id="KW-0694">RNA-binding</keyword>
<evidence type="ECO:0000256" key="5">
    <source>
        <dbReference type="ARBA" id="ARBA00022552"/>
    </source>
</evidence>
<evidence type="ECO:0000256" key="2">
    <source>
        <dbReference type="ARBA" id="ARBA00004496"/>
    </source>
</evidence>
<evidence type="ECO:0000313" key="11">
    <source>
        <dbReference type="EnsemblMetazoa" id="XP_022650900"/>
    </source>
</evidence>
<dbReference type="GO" id="GO:0071051">
    <property type="term" value="P:poly(A)-dependent snoRNA 3'-end processing"/>
    <property type="evidence" value="ECO:0007669"/>
    <property type="project" value="TreeGrafter"/>
</dbReference>
<organism evidence="11 12">
    <name type="scientific">Varroa destructor</name>
    <name type="common">Honeybee mite</name>
    <dbReference type="NCBI Taxonomy" id="109461"/>
    <lineage>
        <taxon>Eukaryota</taxon>
        <taxon>Metazoa</taxon>
        <taxon>Ecdysozoa</taxon>
        <taxon>Arthropoda</taxon>
        <taxon>Chelicerata</taxon>
        <taxon>Arachnida</taxon>
        <taxon>Acari</taxon>
        <taxon>Parasitiformes</taxon>
        <taxon>Mesostigmata</taxon>
        <taxon>Gamasina</taxon>
        <taxon>Dermanyssoidea</taxon>
        <taxon>Varroidae</taxon>
        <taxon>Varroa</taxon>
    </lineage>
</organism>
<evidence type="ECO:0000256" key="7">
    <source>
        <dbReference type="ARBA" id="ARBA00022884"/>
    </source>
</evidence>
<protein>
    <recommendedName>
        <fullName evidence="10">Exoribonuclease phosphorolytic domain-containing protein</fullName>
    </recommendedName>
</protein>
<dbReference type="Pfam" id="PF01138">
    <property type="entry name" value="RNase_PH"/>
    <property type="match status" value="1"/>
</dbReference>
<dbReference type="GO" id="GO:0005730">
    <property type="term" value="C:nucleolus"/>
    <property type="evidence" value="ECO:0007669"/>
    <property type="project" value="TreeGrafter"/>
</dbReference>
<keyword evidence="12" id="KW-1185">Reference proteome</keyword>
<feature type="region of interest" description="Disordered" evidence="9">
    <location>
        <begin position="1"/>
        <end position="43"/>
    </location>
</feature>
<comment type="similarity">
    <text evidence="3">Belongs to the RNase PH family.</text>
</comment>
<dbReference type="GO" id="GO:0003723">
    <property type="term" value="F:RNA binding"/>
    <property type="evidence" value="ECO:0007669"/>
    <property type="project" value="UniProtKB-KW"/>
</dbReference>
<dbReference type="Gene3D" id="3.30.230.70">
    <property type="entry name" value="GHMP Kinase, N-terminal domain"/>
    <property type="match status" value="1"/>
</dbReference>
<dbReference type="GO" id="GO:0034475">
    <property type="term" value="P:U4 snRNA 3'-end processing"/>
    <property type="evidence" value="ECO:0007669"/>
    <property type="project" value="TreeGrafter"/>
</dbReference>
<evidence type="ECO:0000313" key="12">
    <source>
        <dbReference type="Proteomes" id="UP000594260"/>
    </source>
</evidence>
<dbReference type="InterPro" id="IPR020568">
    <property type="entry name" value="Ribosomal_Su5_D2-typ_SF"/>
</dbReference>
<evidence type="ECO:0000256" key="3">
    <source>
        <dbReference type="ARBA" id="ARBA00006678"/>
    </source>
</evidence>
<dbReference type="GO" id="GO:0006364">
    <property type="term" value="P:rRNA processing"/>
    <property type="evidence" value="ECO:0007669"/>
    <property type="project" value="UniProtKB-KW"/>
</dbReference>
<reference evidence="11" key="1">
    <citation type="submission" date="2021-01" db="UniProtKB">
        <authorList>
            <consortium name="EnsemblMetazoa"/>
        </authorList>
    </citation>
    <scope>IDENTIFICATION</scope>
</reference>
<evidence type="ECO:0000256" key="6">
    <source>
        <dbReference type="ARBA" id="ARBA00022835"/>
    </source>
</evidence>
<keyword evidence="4" id="KW-0963">Cytoplasm</keyword>
<keyword evidence="6" id="KW-0271">Exosome</keyword>
<dbReference type="RefSeq" id="XP_022650900.1">
    <property type="nucleotide sequence ID" value="XM_022795165.1"/>
</dbReference>
<dbReference type="AlphaFoldDB" id="A0A7M7JTG0"/>
<dbReference type="GO" id="GO:0000176">
    <property type="term" value="C:nuclear exosome (RNase complex)"/>
    <property type="evidence" value="ECO:0007669"/>
    <property type="project" value="TreeGrafter"/>
</dbReference>
<keyword evidence="8" id="KW-0539">Nucleus</keyword>
<comment type="subcellular location">
    <subcellularLocation>
        <location evidence="2">Cytoplasm</location>
    </subcellularLocation>
    <subcellularLocation>
        <location evidence="1">Nucleus</location>
    </subcellularLocation>
</comment>
<keyword evidence="5" id="KW-0698">rRNA processing</keyword>
<dbReference type="CDD" id="cd11371">
    <property type="entry name" value="RNase_PH_MTR3"/>
    <property type="match status" value="1"/>
</dbReference>
<dbReference type="InterPro" id="IPR001247">
    <property type="entry name" value="ExoRNase_PH_dom1"/>
</dbReference>
<evidence type="ECO:0000256" key="4">
    <source>
        <dbReference type="ARBA" id="ARBA00022490"/>
    </source>
</evidence>
<dbReference type="InterPro" id="IPR027408">
    <property type="entry name" value="PNPase/RNase_PH_dom_sf"/>
</dbReference>